<dbReference type="SUPFAM" id="SSF48097">
    <property type="entry name" value="Regulator of G-protein signaling, RGS"/>
    <property type="match status" value="1"/>
</dbReference>
<reference evidence="8" key="1">
    <citation type="submission" date="2020-05" db="UniProtKB">
        <authorList>
            <consortium name="EnsemblMetazoa"/>
        </authorList>
    </citation>
    <scope>IDENTIFICATION</scope>
    <source>
        <strain evidence="8">Jacobina</strain>
    </source>
</reference>
<dbReference type="InterPro" id="IPR038207">
    <property type="entry name" value="DIX_dom_sf"/>
</dbReference>
<feature type="region of interest" description="Disordered" evidence="5">
    <location>
        <begin position="213"/>
        <end position="234"/>
    </location>
</feature>
<dbReference type="Pfam" id="PF00778">
    <property type="entry name" value="DIX"/>
    <property type="match status" value="1"/>
</dbReference>
<dbReference type="InterPro" id="IPR016137">
    <property type="entry name" value="RGS"/>
</dbReference>
<feature type="compositionally biased region" description="Low complexity" evidence="5">
    <location>
        <begin position="515"/>
        <end position="526"/>
    </location>
</feature>
<dbReference type="GO" id="GO:0005737">
    <property type="term" value="C:cytoplasm"/>
    <property type="evidence" value="ECO:0007669"/>
    <property type="project" value="UniProtKB-SubCell"/>
</dbReference>
<feature type="region of interest" description="Disordered" evidence="5">
    <location>
        <begin position="487"/>
        <end position="531"/>
    </location>
</feature>
<dbReference type="EMBL" id="AJWK01022429">
    <property type="status" value="NOT_ANNOTATED_CDS"/>
    <property type="molecule type" value="Genomic_DNA"/>
</dbReference>
<evidence type="ECO:0000259" key="6">
    <source>
        <dbReference type="PROSITE" id="PS50132"/>
    </source>
</evidence>
<dbReference type="GO" id="GO:0005634">
    <property type="term" value="C:nucleus"/>
    <property type="evidence" value="ECO:0007669"/>
    <property type="project" value="TreeGrafter"/>
</dbReference>
<evidence type="ECO:0000256" key="3">
    <source>
        <dbReference type="ARBA" id="ARBA00022687"/>
    </source>
</evidence>
<sequence length="700" mass="78882">MEFRSKRTNQKDSFYHEASLSSIFAKLTLTGLTQLGMSVPPVEKFDGYECSGPRPPVPGGECRPHKMTEGLPGPSQESSSPPYLKWARTLSSLLEDSDGVELFRRYVETEGGVHADRLNFYFACEGLKKQTDPEKIKRLIIAIYRFLRKSLLKIPENVENLVKAARHNKIQLGANIYDQMQKDVERAINESTYLHFLKSEIYLEHVRVMTSTGGTSAQPIPSASSSSGGSEQLTRSFTLPTLHEDSELTLGEASCASGSQIGSRTPADVPMRLTRDALLATEQRRLEIRPSGAFGYRTYTNNCDSFYPVSLQDSEIQSFSSGQTDSDTASISTSMDGRAYSQRRQSSMENRAIRQNALTNKEVDSIPIIPRTHRMHSNKHYGMKPEELIRDLIPKLEAIRKKQDSEELFVKKMQETDAPINERALSFQAELRDAIREKLPVDDDSDQAILDQHVQRVWSDTPNRSPGTKSPDPLALRRRGFEINPGYGITPPMMMSEGTLGGGSSQTSMRHSRSMPEPSSSRRSLSNKWPSMHTDSGISLFSGDLTMKKEQSSRNFSRVMGIDSSTMTTSQLEEARRRLEDESRRSRRYSQHPPAGQSSQHPSTSLSSHPSHHHLKTHDYTIVVFSFCDEEFPYRTKIPGLQPTLKQFKEYLPKKGNFRFFFKTACEDPDNPVIQEEIVSDSEVLPLFDGKVMGLVKPFE</sequence>
<dbReference type="GO" id="GO:0008013">
    <property type="term" value="F:beta-catenin binding"/>
    <property type="evidence" value="ECO:0007669"/>
    <property type="project" value="TreeGrafter"/>
</dbReference>
<name>A0A1B0GJW7_LUTLO</name>
<feature type="compositionally biased region" description="Low complexity" evidence="5">
    <location>
        <begin position="597"/>
        <end position="609"/>
    </location>
</feature>
<feature type="region of interest" description="Disordered" evidence="5">
    <location>
        <begin position="317"/>
        <end position="339"/>
    </location>
</feature>
<evidence type="ECO:0008006" key="10">
    <source>
        <dbReference type="Google" id="ProtNLM"/>
    </source>
</evidence>
<evidence type="ECO:0000256" key="2">
    <source>
        <dbReference type="ARBA" id="ARBA00022490"/>
    </source>
</evidence>
<dbReference type="GO" id="GO:0005886">
    <property type="term" value="C:plasma membrane"/>
    <property type="evidence" value="ECO:0007669"/>
    <property type="project" value="TreeGrafter"/>
</dbReference>
<comment type="subcellular location">
    <subcellularLocation>
        <location evidence="1">Cytoplasm</location>
    </subcellularLocation>
</comment>
<dbReference type="Proteomes" id="UP000092461">
    <property type="component" value="Unassembled WGS sequence"/>
</dbReference>
<dbReference type="InterPro" id="IPR044926">
    <property type="entry name" value="RGS_subdomain_2"/>
</dbReference>
<protein>
    <recommendedName>
        <fullName evidence="10">Axin</fullName>
    </recommendedName>
</protein>
<feature type="domain" description="RGS" evidence="6">
    <location>
        <begin position="89"/>
        <end position="206"/>
    </location>
</feature>
<keyword evidence="3 4" id="KW-0879">Wnt signaling pathway</keyword>
<dbReference type="VEuPathDB" id="VectorBase:LLOJ006772"/>
<dbReference type="GO" id="GO:0016055">
    <property type="term" value="P:Wnt signaling pathway"/>
    <property type="evidence" value="ECO:0007669"/>
    <property type="project" value="UniProtKB-KW"/>
</dbReference>
<dbReference type="InterPro" id="IPR001158">
    <property type="entry name" value="DIX"/>
</dbReference>
<dbReference type="GO" id="GO:0090090">
    <property type="term" value="P:negative regulation of canonical Wnt signaling pathway"/>
    <property type="evidence" value="ECO:0007669"/>
    <property type="project" value="InterPro"/>
</dbReference>
<dbReference type="AlphaFoldDB" id="A0A1B0GJW7"/>
<feature type="compositionally biased region" description="Basic and acidic residues" evidence="5">
    <location>
        <begin position="573"/>
        <end position="584"/>
    </location>
</feature>
<dbReference type="GO" id="GO:0031625">
    <property type="term" value="F:ubiquitin protein ligase binding"/>
    <property type="evidence" value="ECO:0007669"/>
    <property type="project" value="TreeGrafter"/>
</dbReference>
<evidence type="ECO:0000256" key="5">
    <source>
        <dbReference type="SAM" id="MobiDB-lite"/>
    </source>
</evidence>
<dbReference type="SMART" id="SM00315">
    <property type="entry name" value="RGS"/>
    <property type="match status" value="1"/>
</dbReference>
<feature type="region of interest" description="Disordered" evidence="5">
    <location>
        <begin position="50"/>
        <end position="82"/>
    </location>
</feature>
<dbReference type="Pfam" id="PF00615">
    <property type="entry name" value="RGS"/>
    <property type="match status" value="1"/>
</dbReference>
<keyword evidence="2" id="KW-0963">Cytoplasm</keyword>
<dbReference type="GO" id="GO:0048468">
    <property type="term" value="P:cell development"/>
    <property type="evidence" value="ECO:0007669"/>
    <property type="project" value="TreeGrafter"/>
</dbReference>
<dbReference type="GO" id="GO:0060090">
    <property type="term" value="F:molecular adaptor activity"/>
    <property type="evidence" value="ECO:0007669"/>
    <property type="project" value="TreeGrafter"/>
</dbReference>
<keyword evidence="9" id="KW-1185">Reference proteome</keyword>
<dbReference type="GO" id="GO:0030877">
    <property type="term" value="C:beta-catenin destruction complex"/>
    <property type="evidence" value="ECO:0007669"/>
    <property type="project" value="TreeGrafter"/>
</dbReference>
<dbReference type="GO" id="GO:0032436">
    <property type="term" value="P:positive regulation of proteasomal ubiquitin-dependent protein catabolic process"/>
    <property type="evidence" value="ECO:0007669"/>
    <property type="project" value="TreeGrafter"/>
</dbReference>
<proteinExistence type="predicted"/>
<evidence type="ECO:0000313" key="8">
    <source>
        <dbReference type="EnsemblMetazoa" id="LLOJ006772-PA"/>
    </source>
</evidence>
<evidence type="ECO:0000313" key="9">
    <source>
        <dbReference type="Proteomes" id="UP000092461"/>
    </source>
</evidence>
<dbReference type="Pfam" id="PF08833">
    <property type="entry name" value="Axin_b-cat_bind"/>
    <property type="match status" value="1"/>
</dbReference>
<dbReference type="Gene3D" id="1.10.196.10">
    <property type="match status" value="1"/>
</dbReference>
<dbReference type="EnsemblMetazoa" id="LLOJ006772-RA">
    <property type="protein sequence ID" value="LLOJ006772-PA"/>
    <property type="gene ID" value="LLOJ006772"/>
</dbReference>
<feature type="domain" description="DIX" evidence="7">
    <location>
        <begin position="618"/>
        <end position="700"/>
    </location>
</feature>
<feature type="compositionally biased region" description="Polar residues" evidence="5">
    <location>
        <begin position="317"/>
        <end position="335"/>
    </location>
</feature>
<feature type="compositionally biased region" description="Low complexity" evidence="5">
    <location>
        <begin position="216"/>
        <end position="230"/>
    </location>
</feature>
<dbReference type="VEuPathDB" id="VectorBase:LLONM1_005595"/>
<dbReference type="InterPro" id="IPR024066">
    <property type="entry name" value="RGS_subdom1/3"/>
</dbReference>
<feature type="region of interest" description="Disordered" evidence="5">
    <location>
        <begin position="552"/>
        <end position="613"/>
    </location>
</feature>
<dbReference type="Gene3D" id="1.10.167.10">
    <property type="entry name" value="Regulator of G-protein Signalling 4, domain 2"/>
    <property type="match status" value="1"/>
</dbReference>
<accession>A0A1B0GJW7</accession>
<dbReference type="InterPro" id="IPR036305">
    <property type="entry name" value="RGS_sf"/>
</dbReference>
<dbReference type="InterPro" id="IPR029071">
    <property type="entry name" value="Ubiquitin-like_domsf"/>
</dbReference>
<dbReference type="PROSITE" id="PS50841">
    <property type="entry name" value="DIX"/>
    <property type="match status" value="1"/>
</dbReference>
<dbReference type="PANTHER" id="PTHR46102">
    <property type="entry name" value="AXIN"/>
    <property type="match status" value="1"/>
</dbReference>
<dbReference type="PANTHER" id="PTHR46102:SF2">
    <property type="entry name" value="AXIN"/>
    <property type="match status" value="1"/>
</dbReference>
<dbReference type="InterPro" id="IPR043581">
    <property type="entry name" value="Axin-like"/>
</dbReference>
<dbReference type="InterPro" id="IPR014936">
    <property type="entry name" value="Axin_b-cat-bd"/>
</dbReference>
<evidence type="ECO:0000256" key="4">
    <source>
        <dbReference type="PROSITE-ProRule" id="PRU00069"/>
    </source>
</evidence>
<evidence type="ECO:0000256" key="1">
    <source>
        <dbReference type="ARBA" id="ARBA00004496"/>
    </source>
</evidence>
<dbReference type="SUPFAM" id="SSF54236">
    <property type="entry name" value="Ubiquitin-like"/>
    <property type="match status" value="1"/>
</dbReference>
<dbReference type="GO" id="GO:0019901">
    <property type="term" value="F:protein kinase binding"/>
    <property type="evidence" value="ECO:0007669"/>
    <property type="project" value="TreeGrafter"/>
</dbReference>
<organism evidence="8 9">
    <name type="scientific">Lutzomyia longipalpis</name>
    <name type="common">Sand fly</name>
    <dbReference type="NCBI Taxonomy" id="7200"/>
    <lineage>
        <taxon>Eukaryota</taxon>
        <taxon>Metazoa</taxon>
        <taxon>Ecdysozoa</taxon>
        <taxon>Arthropoda</taxon>
        <taxon>Hexapoda</taxon>
        <taxon>Insecta</taxon>
        <taxon>Pterygota</taxon>
        <taxon>Neoptera</taxon>
        <taxon>Endopterygota</taxon>
        <taxon>Diptera</taxon>
        <taxon>Nematocera</taxon>
        <taxon>Psychodoidea</taxon>
        <taxon>Psychodidae</taxon>
        <taxon>Lutzomyia</taxon>
        <taxon>Lutzomyia</taxon>
    </lineage>
</organism>
<dbReference type="SMART" id="SM00021">
    <property type="entry name" value="DAX"/>
    <property type="match status" value="1"/>
</dbReference>
<dbReference type="Gene3D" id="2.40.240.130">
    <property type="match status" value="1"/>
</dbReference>
<evidence type="ECO:0000259" key="7">
    <source>
        <dbReference type="PROSITE" id="PS50841"/>
    </source>
</evidence>
<dbReference type="PROSITE" id="PS50132">
    <property type="entry name" value="RGS"/>
    <property type="match status" value="1"/>
</dbReference>